<dbReference type="SUPFAM" id="SSF51120">
    <property type="entry name" value="beta-Roll"/>
    <property type="match status" value="2"/>
</dbReference>
<dbReference type="PROSITE" id="PS00330">
    <property type="entry name" value="HEMOLYSIN_CALCIUM"/>
    <property type="match status" value="3"/>
</dbReference>
<dbReference type="RefSeq" id="WP_413258332.1">
    <property type="nucleotide sequence ID" value="NZ_JBHFNS010000064.1"/>
</dbReference>
<gene>
    <name evidence="3" type="ORF">ACE1B6_16430</name>
</gene>
<dbReference type="EMBL" id="JBHFNS010000064">
    <property type="protein sequence ID" value="MFB2936837.1"/>
    <property type="molecule type" value="Genomic_DNA"/>
</dbReference>
<comment type="subcellular location">
    <subcellularLocation>
        <location evidence="1">Secreted</location>
    </subcellularLocation>
</comment>
<name>A0ABV4YDK2_9CYAN</name>
<dbReference type="InterPro" id="IPR001343">
    <property type="entry name" value="Hemolysn_Ca-bd"/>
</dbReference>
<proteinExistence type="predicted"/>
<dbReference type="Pfam" id="PF00353">
    <property type="entry name" value="HemolysinCabind"/>
    <property type="match status" value="4"/>
</dbReference>
<accession>A0ABV4YDK2</accession>
<dbReference type="InterPro" id="IPR050557">
    <property type="entry name" value="RTX_toxin/Mannuronan_C5-epim"/>
</dbReference>
<dbReference type="InterPro" id="IPR011049">
    <property type="entry name" value="Serralysin-like_metalloprot_C"/>
</dbReference>
<comment type="caution">
    <text evidence="3">The sequence shown here is derived from an EMBL/GenBank/DDBJ whole genome shotgun (WGS) entry which is preliminary data.</text>
</comment>
<dbReference type="PANTHER" id="PTHR38340:SF1">
    <property type="entry name" value="S-LAYER PROTEIN"/>
    <property type="match status" value="1"/>
</dbReference>
<dbReference type="InterPro" id="IPR018511">
    <property type="entry name" value="Hemolysin-typ_Ca-bd_CS"/>
</dbReference>
<evidence type="ECO:0000313" key="4">
    <source>
        <dbReference type="Proteomes" id="UP001576776"/>
    </source>
</evidence>
<evidence type="ECO:0000256" key="2">
    <source>
        <dbReference type="ARBA" id="ARBA00022525"/>
    </source>
</evidence>
<reference evidence="3 4" key="1">
    <citation type="submission" date="2024-09" db="EMBL/GenBank/DDBJ databases">
        <title>Floridaenema gen nov. (Aerosakkonemataceae, Aerosakkonematales ord. nov., Cyanobacteria) from benthic tropical and subtropical fresh waters, with the description of four new species.</title>
        <authorList>
            <person name="Moretto J.A."/>
            <person name="Berthold D.E."/>
            <person name="Lefler F.W."/>
            <person name="Huang I.-S."/>
            <person name="Laughinghouse H. IV."/>
        </authorList>
    </citation>
    <scope>NUCLEOTIDE SEQUENCE [LARGE SCALE GENOMIC DNA]</scope>
    <source>
        <strain evidence="3 4">BLCC-F154</strain>
    </source>
</reference>
<evidence type="ECO:0000313" key="3">
    <source>
        <dbReference type="EMBL" id="MFB2936837.1"/>
    </source>
</evidence>
<organism evidence="3 4">
    <name type="scientific">Floridaenema fluviatile BLCC-F154</name>
    <dbReference type="NCBI Taxonomy" id="3153640"/>
    <lineage>
        <taxon>Bacteria</taxon>
        <taxon>Bacillati</taxon>
        <taxon>Cyanobacteriota</taxon>
        <taxon>Cyanophyceae</taxon>
        <taxon>Oscillatoriophycideae</taxon>
        <taxon>Aerosakkonematales</taxon>
        <taxon>Aerosakkonemataceae</taxon>
        <taxon>Floridanema</taxon>
        <taxon>Floridanema fluviatile</taxon>
    </lineage>
</organism>
<evidence type="ECO:0000256" key="1">
    <source>
        <dbReference type="ARBA" id="ARBA00004613"/>
    </source>
</evidence>
<dbReference type="PANTHER" id="PTHR38340">
    <property type="entry name" value="S-LAYER PROTEIN"/>
    <property type="match status" value="1"/>
</dbReference>
<dbReference type="PRINTS" id="PR00313">
    <property type="entry name" value="CABNDNGRPT"/>
</dbReference>
<keyword evidence="2" id="KW-0964">Secreted</keyword>
<dbReference type="Proteomes" id="UP001576776">
    <property type="component" value="Unassembled WGS sequence"/>
</dbReference>
<keyword evidence="4" id="KW-1185">Reference proteome</keyword>
<protein>
    <submittedName>
        <fullName evidence="3">Calcium-binding protein</fullName>
    </submittedName>
</protein>
<dbReference type="Gene3D" id="2.150.10.10">
    <property type="entry name" value="Serralysin-like metalloprotease, C-terminal"/>
    <property type="match status" value="3"/>
</dbReference>
<sequence length="342" mass="35541">MATVNGTPFNDNYTFNYGQFRPGLVGTNPEFIWDPEQGTLLTTGADSIYGYSGNDLLFGLGGGDYLDGGTGVDIMYGGEGNDTYVVDHQNDQVIEGSFQGIDTVISSITFPLGYTLGDNQENLILTVNAYEGYGNSLDNRITGNNLGNRLDGEAGDDYINGGFGSDDLYGGSGNDSLIGGFSNDYLFGEADNDSLVGGWGNDFLSGDSGNDELYGDSGNDELYGGTGNDSLIGGSGDDYLSGHSGNGGTSYDVVTGGTGGDTFALGFSTTVHYLGNGYATITDFNSAEGDFVEVAGSVADYSLIQSGSNTNISYNNDLIAIVQNALLTESNLVSAPIVNPPI</sequence>